<dbReference type="PROSITE" id="PS50005">
    <property type="entry name" value="TPR"/>
    <property type="match status" value="1"/>
</dbReference>
<dbReference type="STRING" id="1263082.A0A068RL89"/>
<dbReference type="GO" id="GO:0031146">
    <property type="term" value="P:SCF-dependent proteasomal ubiquitin-dependent protein catabolic process"/>
    <property type="evidence" value="ECO:0007669"/>
    <property type="project" value="TreeGrafter"/>
</dbReference>
<gene>
    <name evidence="3" type="ORF">LCOR_02457.1</name>
</gene>
<dbReference type="Gene3D" id="1.20.1280.50">
    <property type="match status" value="1"/>
</dbReference>
<comment type="caution">
    <text evidence="3">The sequence shown here is derived from an EMBL/GenBank/DDBJ whole genome shotgun (WGS) entry which is preliminary data.</text>
</comment>
<evidence type="ECO:0000313" key="4">
    <source>
        <dbReference type="Proteomes" id="UP000027586"/>
    </source>
</evidence>
<dbReference type="VEuPathDB" id="FungiDB:LCOR_02457.1"/>
<dbReference type="InterPro" id="IPR011990">
    <property type="entry name" value="TPR-like_helical_dom_sf"/>
</dbReference>
<dbReference type="Proteomes" id="UP000027586">
    <property type="component" value="Unassembled WGS sequence"/>
</dbReference>
<name>A0A068RL89_9FUNG</name>
<accession>A0A068RL89</accession>
<feature type="domain" description="F-box" evidence="2">
    <location>
        <begin position="155"/>
        <end position="180"/>
    </location>
</feature>
<dbReference type="InterPro" id="IPR019734">
    <property type="entry name" value="TPR_rpt"/>
</dbReference>
<dbReference type="Gene3D" id="1.25.40.10">
    <property type="entry name" value="Tetratricopeptide repeat domain"/>
    <property type="match status" value="1"/>
</dbReference>
<dbReference type="EMBL" id="CBTN010000007">
    <property type="protein sequence ID" value="CDH50759.1"/>
    <property type="molecule type" value="Genomic_DNA"/>
</dbReference>
<dbReference type="SUPFAM" id="SSF81383">
    <property type="entry name" value="F-box domain"/>
    <property type="match status" value="1"/>
</dbReference>
<dbReference type="PANTHER" id="PTHR13318">
    <property type="entry name" value="PARTNER OF PAIRED, ISOFORM B-RELATED"/>
    <property type="match status" value="1"/>
</dbReference>
<dbReference type="SUPFAM" id="SSF52047">
    <property type="entry name" value="RNI-like"/>
    <property type="match status" value="1"/>
</dbReference>
<dbReference type="AlphaFoldDB" id="A0A068RL89"/>
<evidence type="ECO:0000259" key="2">
    <source>
        <dbReference type="Pfam" id="PF00646"/>
    </source>
</evidence>
<dbReference type="Pfam" id="PF00646">
    <property type="entry name" value="F-box"/>
    <property type="match status" value="1"/>
</dbReference>
<dbReference type="OrthoDB" id="2242153at2759"/>
<reference evidence="3" key="1">
    <citation type="submission" date="2013-08" db="EMBL/GenBank/DDBJ databases">
        <title>Gene expansion shapes genome architecture in the human pathogen Lichtheimia corymbifera: an evolutionary genomics analysis in the ancient terrestrial Mucorales (Mucoromycotina).</title>
        <authorList>
            <person name="Schwartze V.U."/>
            <person name="Winter S."/>
            <person name="Shelest E."/>
            <person name="Marcet-Houben M."/>
            <person name="Horn F."/>
            <person name="Wehner S."/>
            <person name="Hoffmann K."/>
            <person name="Riege K."/>
            <person name="Sammeth M."/>
            <person name="Nowrousian M."/>
            <person name="Valiante V."/>
            <person name="Linde J."/>
            <person name="Jacobsen I.D."/>
            <person name="Marz M."/>
            <person name="Brakhage A.A."/>
            <person name="Gabaldon T."/>
            <person name="Bocker S."/>
            <person name="Voigt K."/>
        </authorList>
    </citation>
    <scope>NUCLEOTIDE SEQUENCE [LARGE SCALE GENOMIC DNA]</scope>
    <source>
        <strain evidence="3">FSU 9682</strain>
    </source>
</reference>
<sequence>MHPDLVDAITSARISPDALLKHFDQGQIEHSKNQYQASSDLFTAAIDDATNSLSTLLLSRALAYTNDGEHDRALSDAHKVIEITPASADGYLCAGDVYVVKAKMEEALRIYRNGVANANKDHPRYHSLANTLDHVYNNVILPTNAHLLERLGKRIANHVFSFLPLRDRVVCAATCHTWRTYLFSWEGMWHHLRFTSGISTQCLDTLFARIEKGDQVKTCTVIAKWNDFDLAHQVLERLVLRLKCRNLEALSVGNCNVKTTQWMIRLLRMNIKTMKSLALINVAQQLYPLIHQVLDLCPGITNLVFDLHELWDGESKSRDIDYNAGKVIPPSSKWRPRTPLALQQLKLTSKVLNHNKEGVYTFGHFLSTFLPHCPELCNLVVRGDTRRCLDGVIDALNAYCPKLRGLVLDDYSISDDRNIYDFAFGGPFAPPRLSIRTILLEKGNHCDDFDQKLAALAMRIAPHVQVLDSDISSLSQLALKALGEIKTPKLEDLTLSATFQPSKELMDHAHTNEITRTIIQGCSLARLKKVALHNLSIDDSVFDSLPAGLTTLDLYIKDHHVTSQGLRRCISKMHGLKKLHVDYHHHLQKKYAGTSIVDGDLLHVIAQLPSIVELSLAFSPDGDVQPIFSKFAKELRYNHPQLPLRSLRLGGPILTASILENLVCLPNLAYLNVRMAEGINAEQIKEILHKDMENVNQPRPLHLVASIRVGKRRDVVTFKNGEIVTETQMTREVLYK</sequence>
<evidence type="ECO:0000256" key="1">
    <source>
        <dbReference type="PROSITE-ProRule" id="PRU00339"/>
    </source>
</evidence>
<dbReference type="InterPro" id="IPR032675">
    <property type="entry name" value="LRR_dom_sf"/>
</dbReference>
<keyword evidence="1" id="KW-0802">TPR repeat</keyword>
<dbReference type="InterPro" id="IPR036047">
    <property type="entry name" value="F-box-like_dom_sf"/>
</dbReference>
<dbReference type="SUPFAM" id="SSF48452">
    <property type="entry name" value="TPR-like"/>
    <property type="match status" value="1"/>
</dbReference>
<feature type="repeat" description="TPR" evidence="1">
    <location>
        <begin position="54"/>
        <end position="87"/>
    </location>
</feature>
<proteinExistence type="predicted"/>
<evidence type="ECO:0000313" key="3">
    <source>
        <dbReference type="EMBL" id="CDH50759.1"/>
    </source>
</evidence>
<dbReference type="GO" id="GO:0019005">
    <property type="term" value="C:SCF ubiquitin ligase complex"/>
    <property type="evidence" value="ECO:0007669"/>
    <property type="project" value="TreeGrafter"/>
</dbReference>
<dbReference type="Gene3D" id="3.80.10.10">
    <property type="entry name" value="Ribonuclease Inhibitor"/>
    <property type="match status" value="1"/>
</dbReference>
<protein>
    <recommendedName>
        <fullName evidence="2">F-box domain-containing protein</fullName>
    </recommendedName>
</protein>
<keyword evidence="4" id="KW-1185">Reference proteome</keyword>
<dbReference type="InterPro" id="IPR001810">
    <property type="entry name" value="F-box_dom"/>
</dbReference>
<organism evidence="3 4">
    <name type="scientific">Lichtheimia corymbifera JMRC:FSU:9682</name>
    <dbReference type="NCBI Taxonomy" id="1263082"/>
    <lineage>
        <taxon>Eukaryota</taxon>
        <taxon>Fungi</taxon>
        <taxon>Fungi incertae sedis</taxon>
        <taxon>Mucoromycota</taxon>
        <taxon>Mucoromycotina</taxon>
        <taxon>Mucoromycetes</taxon>
        <taxon>Mucorales</taxon>
        <taxon>Lichtheimiaceae</taxon>
        <taxon>Lichtheimia</taxon>
    </lineage>
</organism>